<dbReference type="EC" id="3.4.24.-" evidence="7"/>
<dbReference type="Pfam" id="PF01447">
    <property type="entry name" value="Peptidase_M4"/>
    <property type="match status" value="1"/>
</dbReference>
<evidence type="ECO:0000256" key="8">
    <source>
        <dbReference type="SAM" id="MobiDB-lite"/>
    </source>
</evidence>
<sequence length="356" mass="38502">MSPGIVPPYLLARIAAVQEENWARAAEAAQRTLTAPRDYRPVRSRLRLSIQEPGTLVAEATPAPDREISDAEHREVLPGTRVRGEDDPATGDASVDEAYDGLGATYDFWWDAYARDSIDGSGSSLLATVHYGRDYDNAFWNGERMVFGDGDDEVFRGFTRSLSVIAHELAHGVIEDEGGLLYRGQSGALNESIADVFGALAEQHREGQTVDEATWLIGEGIFTDAVQGVALRSLKAPGTAYDDDVLGKDPQPAHMRDYVETRDDNGGVHINSGIPNHAFYLAAKALGGRAWERAGLIWYRALTSGTLPSTADFTVFARATLAAAAAEYGEESEEVDAVRAGWTSVGVIPDDREAES</sequence>
<feature type="domain" description="Peptidase M4 C-terminal" evidence="10">
    <location>
        <begin position="179"/>
        <end position="347"/>
    </location>
</feature>
<evidence type="ECO:0000256" key="6">
    <source>
        <dbReference type="ARBA" id="ARBA00023049"/>
    </source>
</evidence>
<organism evidence="11 12">
    <name type="scientific">Microbacterium ureisolvens</name>
    <dbReference type="NCBI Taxonomy" id="2781186"/>
    <lineage>
        <taxon>Bacteria</taxon>
        <taxon>Bacillati</taxon>
        <taxon>Actinomycetota</taxon>
        <taxon>Actinomycetes</taxon>
        <taxon>Micrococcales</taxon>
        <taxon>Microbacteriaceae</taxon>
        <taxon>Microbacterium</taxon>
    </lineage>
</organism>
<dbReference type="InterPro" id="IPR001570">
    <property type="entry name" value="Peptidase_M4_C_domain"/>
</dbReference>
<protein>
    <recommendedName>
        <fullName evidence="7">Neutral metalloproteinase</fullName>
        <ecNumber evidence="7">3.4.24.-</ecNumber>
    </recommendedName>
</protein>
<evidence type="ECO:0000256" key="1">
    <source>
        <dbReference type="ARBA" id="ARBA00009388"/>
    </source>
</evidence>
<feature type="compositionally biased region" description="Basic and acidic residues" evidence="8">
    <location>
        <begin position="64"/>
        <end position="86"/>
    </location>
</feature>
<accession>A0ABS7I0P1</accession>
<keyword evidence="12" id="KW-1185">Reference proteome</keyword>
<dbReference type="Gene3D" id="3.10.170.10">
    <property type="match status" value="1"/>
</dbReference>
<keyword evidence="6 7" id="KW-0482">Metalloprotease</keyword>
<dbReference type="Proteomes" id="UP000777440">
    <property type="component" value="Unassembled WGS sequence"/>
</dbReference>
<dbReference type="InterPro" id="IPR027268">
    <property type="entry name" value="Peptidase_M4/M1_CTD_sf"/>
</dbReference>
<comment type="function">
    <text evidence="7">Extracellular zinc metalloprotease.</text>
</comment>
<evidence type="ECO:0000313" key="11">
    <source>
        <dbReference type="EMBL" id="MBW9110068.1"/>
    </source>
</evidence>
<keyword evidence="3" id="KW-0479">Metal-binding</keyword>
<gene>
    <name evidence="11" type="ORF">JNB61_09825</name>
</gene>
<comment type="cofactor">
    <cofactor evidence="7">
        <name>Zn(2+)</name>
        <dbReference type="ChEBI" id="CHEBI:29105"/>
    </cofactor>
</comment>
<evidence type="ECO:0000256" key="5">
    <source>
        <dbReference type="ARBA" id="ARBA00022833"/>
    </source>
</evidence>
<keyword evidence="2 7" id="KW-0645">Protease</keyword>
<dbReference type="CDD" id="cd09597">
    <property type="entry name" value="M4_TLP"/>
    <property type="match status" value="1"/>
</dbReference>
<comment type="subcellular location">
    <subcellularLocation>
        <location evidence="7">Secreted</location>
    </subcellularLocation>
</comment>
<dbReference type="InterPro" id="IPR023612">
    <property type="entry name" value="Peptidase_M4"/>
</dbReference>
<comment type="caution">
    <text evidence="11">The sequence shown here is derived from an EMBL/GenBank/DDBJ whole genome shotgun (WGS) entry which is preliminary data.</text>
</comment>
<comment type="similarity">
    <text evidence="1 7">Belongs to the peptidase M4 family.</text>
</comment>
<evidence type="ECO:0000259" key="9">
    <source>
        <dbReference type="Pfam" id="PF01447"/>
    </source>
</evidence>
<dbReference type="EMBL" id="JAEUAX010000004">
    <property type="protein sequence ID" value="MBW9110068.1"/>
    <property type="molecule type" value="Genomic_DNA"/>
</dbReference>
<evidence type="ECO:0000256" key="4">
    <source>
        <dbReference type="ARBA" id="ARBA00022801"/>
    </source>
</evidence>
<keyword evidence="5 7" id="KW-0862">Zinc</keyword>
<dbReference type="InterPro" id="IPR052759">
    <property type="entry name" value="Metalloprotease_M4"/>
</dbReference>
<dbReference type="PANTHER" id="PTHR43579">
    <property type="match status" value="1"/>
</dbReference>
<dbReference type="SUPFAM" id="SSF55486">
    <property type="entry name" value="Metalloproteases ('zincins'), catalytic domain"/>
    <property type="match status" value="1"/>
</dbReference>
<keyword evidence="4 7" id="KW-0378">Hydrolase</keyword>
<dbReference type="InterPro" id="IPR013856">
    <property type="entry name" value="Peptidase_M4_domain"/>
</dbReference>
<keyword evidence="7" id="KW-0964">Secreted</keyword>
<dbReference type="RefSeq" id="WP_220339474.1">
    <property type="nucleotide sequence ID" value="NZ_JAEUAX010000004.1"/>
</dbReference>
<dbReference type="Gene3D" id="1.10.390.10">
    <property type="entry name" value="Neutral Protease Domain 2"/>
    <property type="match status" value="1"/>
</dbReference>
<dbReference type="PRINTS" id="PR00730">
    <property type="entry name" value="THERMOLYSIN"/>
</dbReference>
<dbReference type="Pfam" id="PF02868">
    <property type="entry name" value="Peptidase_M4_C"/>
    <property type="match status" value="1"/>
</dbReference>
<proteinExistence type="inferred from homology"/>
<name>A0ABS7I0P1_9MICO</name>
<evidence type="ECO:0000256" key="3">
    <source>
        <dbReference type="ARBA" id="ARBA00022723"/>
    </source>
</evidence>
<evidence type="ECO:0000259" key="10">
    <source>
        <dbReference type="Pfam" id="PF02868"/>
    </source>
</evidence>
<evidence type="ECO:0000256" key="2">
    <source>
        <dbReference type="ARBA" id="ARBA00022670"/>
    </source>
</evidence>
<evidence type="ECO:0000313" key="12">
    <source>
        <dbReference type="Proteomes" id="UP000777440"/>
    </source>
</evidence>
<dbReference type="PANTHER" id="PTHR43579:SF1">
    <property type="entry name" value="NEUTRAL METALLOPROTEINASE"/>
    <property type="match status" value="1"/>
</dbReference>
<feature type="domain" description="Peptidase M4" evidence="9">
    <location>
        <begin position="77"/>
        <end position="175"/>
    </location>
</feature>
<feature type="region of interest" description="Disordered" evidence="8">
    <location>
        <begin position="62"/>
        <end position="96"/>
    </location>
</feature>
<reference evidence="11 12" key="1">
    <citation type="journal article" date="2021" name="MBio">
        <title>Poor Competitiveness of Bradyrhizobium in Pigeon Pea Root Colonization in Indian Soils.</title>
        <authorList>
            <person name="Chalasani D."/>
            <person name="Basu A."/>
            <person name="Pullabhotla S.V.S.R.N."/>
            <person name="Jorrin B."/>
            <person name="Neal A.L."/>
            <person name="Poole P.S."/>
            <person name="Podile A.R."/>
            <person name="Tkacz A."/>
        </authorList>
    </citation>
    <scope>NUCLEOTIDE SEQUENCE [LARGE SCALE GENOMIC DNA]</scope>
    <source>
        <strain evidence="11 12">HU12</strain>
    </source>
</reference>
<evidence type="ECO:0000256" key="7">
    <source>
        <dbReference type="RuleBase" id="RU366073"/>
    </source>
</evidence>